<evidence type="ECO:0000256" key="5">
    <source>
        <dbReference type="ARBA" id="ARBA00023136"/>
    </source>
</evidence>
<gene>
    <name evidence="8" type="ORF">JFL43_11215</name>
</gene>
<feature type="transmembrane region" description="Helical" evidence="7">
    <location>
        <begin position="135"/>
        <end position="157"/>
    </location>
</feature>
<keyword evidence="4 7" id="KW-1133">Transmembrane helix</keyword>
<accession>A0ABS1H8R6</accession>
<feature type="transmembrane region" description="Helical" evidence="7">
    <location>
        <begin position="110"/>
        <end position="129"/>
    </location>
</feature>
<keyword evidence="3 7" id="KW-0812">Transmembrane</keyword>
<dbReference type="PANTHER" id="PTHR33931">
    <property type="entry name" value="HOLIN-LIKE PROTEIN CIDA-RELATED"/>
    <property type="match status" value="1"/>
</dbReference>
<evidence type="ECO:0000256" key="3">
    <source>
        <dbReference type="ARBA" id="ARBA00022692"/>
    </source>
</evidence>
<keyword evidence="9" id="KW-1185">Reference proteome</keyword>
<feature type="compositionally biased region" description="Polar residues" evidence="6">
    <location>
        <begin position="1"/>
        <end position="11"/>
    </location>
</feature>
<keyword evidence="2" id="KW-1003">Cell membrane</keyword>
<dbReference type="PANTHER" id="PTHR33931:SF6">
    <property type="entry name" value="INTEGRAL MEMBRANE PROTEIN YXZK-RELATED"/>
    <property type="match status" value="1"/>
</dbReference>
<name>A0ABS1H8R6_9BACL</name>
<evidence type="ECO:0000256" key="1">
    <source>
        <dbReference type="ARBA" id="ARBA00004651"/>
    </source>
</evidence>
<dbReference type="Proteomes" id="UP000618943">
    <property type="component" value="Unassembled WGS sequence"/>
</dbReference>
<feature type="region of interest" description="Disordered" evidence="6">
    <location>
        <begin position="1"/>
        <end position="30"/>
    </location>
</feature>
<feature type="transmembrane region" description="Helical" evidence="7">
    <location>
        <begin position="80"/>
        <end position="98"/>
    </location>
</feature>
<feature type="transmembrane region" description="Helical" evidence="7">
    <location>
        <begin position="54"/>
        <end position="74"/>
    </location>
</feature>
<keyword evidence="5 7" id="KW-0472">Membrane</keyword>
<evidence type="ECO:0000256" key="4">
    <source>
        <dbReference type="ARBA" id="ARBA00022989"/>
    </source>
</evidence>
<evidence type="ECO:0000256" key="2">
    <source>
        <dbReference type="ARBA" id="ARBA00022475"/>
    </source>
</evidence>
<protein>
    <submittedName>
        <fullName evidence="8">CidA/LrgA family protein</fullName>
    </submittedName>
</protein>
<organism evidence="8 9">
    <name type="scientific">Viridibacillus soli</name>
    <dbReference type="NCBI Taxonomy" id="2798301"/>
    <lineage>
        <taxon>Bacteria</taxon>
        <taxon>Bacillati</taxon>
        <taxon>Bacillota</taxon>
        <taxon>Bacilli</taxon>
        <taxon>Bacillales</taxon>
        <taxon>Caryophanaceae</taxon>
        <taxon>Viridibacillus</taxon>
    </lineage>
</organism>
<dbReference type="NCBIfam" id="NF002460">
    <property type="entry name" value="PRK01658.1"/>
    <property type="match status" value="1"/>
</dbReference>
<feature type="compositionally biased region" description="Basic and acidic residues" evidence="6">
    <location>
        <begin position="15"/>
        <end position="30"/>
    </location>
</feature>
<dbReference type="EMBL" id="JAEOAH010000013">
    <property type="protein sequence ID" value="MBK3495408.1"/>
    <property type="molecule type" value="Genomic_DNA"/>
</dbReference>
<evidence type="ECO:0000256" key="6">
    <source>
        <dbReference type="SAM" id="MobiDB-lite"/>
    </source>
</evidence>
<evidence type="ECO:0000313" key="9">
    <source>
        <dbReference type="Proteomes" id="UP000618943"/>
    </source>
</evidence>
<evidence type="ECO:0000256" key="7">
    <source>
        <dbReference type="SAM" id="Phobius"/>
    </source>
</evidence>
<evidence type="ECO:0000313" key="8">
    <source>
        <dbReference type="EMBL" id="MBK3495408.1"/>
    </source>
</evidence>
<comment type="caution">
    <text evidence="8">The sequence shown here is derived from an EMBL/GenBank/DDBJ whole genome shotgun (WGS) entry which is preliminary data.</text>
</comment>
<reference evidence="8 9" key="1">
    <citation type="submission" date="2020-12" db="EMBL/GenBank/DDBJ databases">
        <title>YIM B01967 draft genome.</title>
        <authorList>
            <person name="Yan X."/>
        </authorList>
    </citation>
    <scope>NUCLEOTIDE SEQUENCE [LARGE SCALE GENOMIC DNA]</scope>
    <source>
        <strain evidence="8 9">YIM B01967</strain>
    </source>
</reference>
<dbReference type="InterPro" id="IPR005538">
    <property type="entry name" value="LrgA/CidA"/>
</dbReference>
<comment type="subcellular location">
    <subcellularLocation>
        <location evidence="1">Cell membrane</location>
        <topology evidence="1">Multi-pass membrane protein</topology>
    </subcellularLocation>
</comment>
<dbReference type="Pfam" id="PF03788">
    <property type="entry name" value="LrgA"/>
    <property type="match status" value="1"/>
</dbReference>
<sequence length="180" mass="20237">MAIQELQTQELDVQEQNRKESHVKDSNQRKVDSKSFKQKIFAQFNSVKTQLVKYVRIILQIAVLYFFSFLGTYVVDLLGINFPGSIAGLLILLTLLLCKVIPVTFIENGAGFMLAILPLFFVPATVGIINYPELISLHGLLLLLSVIVSTIFTIFVSGKICQYIESKEMAKHEEVAEVIK</sequence>
<proteinExistence type="predicted"/>